<feature type="coiled-coil region" evidence="1">
    <location>
        <begin position="117"/>
        <end position="144"/>
    </location>
</feature>
<sequence>MWKTREPLVFEPITVESLRQEKGFLKTGKKQQKDLDVMKKRHAKEKMTLQKQQCAALEKMIKGKNKEQLSGDAAFRSLVGEQAGAWGELVRKQRAELCASARTRLHEQRDMLKKFCEQAQLAQMKQLEAKHERELKEMNTRQAKISVETSKEVANDKTLKTKQEKDRRLREKKQNNTKKFMDERKTQTIKQNREKDKLKATHDKQMEELSKDIDNLIEMYKMEESEFEMASKTEFFA</sequence>
<evidence type="ECO:0000256" key="2">
    <source>
        <dbReference type="SAM" id="MobiDB-lite"/>
    </source>
</evidence>
<evidence type="ECO:0000313" key="3">
    <source>
        <dbReference type="EMBL" id="CAH2241610.1"/>
    </source>
</evidence>
<evidence type="ECO:0000313" key="4">
    <source>
        <dbReference type="Proteomes" id="UP000838756"/>
    </source>
</evidence>
<dbReference type="Gene3D" id="1.20.1230.10">
    <property type="entry name" value="Phospholipase C beta, distal C-terminal domain"/>
    <property type="match status" value="1"/>
</dbReference>
<evidence type="ECO:0000256" key="1">
    <source>
        <dbReference type="SAM" id="Coils"/>
    </source>
</evidence>
<feature type="region of interest" description="Disordered" evidence="2">
    <location>
        <begin position="160"/>
        <end position="203"/>
    </location>
</feature>
<dbReference type="Proteomes" id="UP000838756">
    <property type="component" value="Unassembled WGS sequence"/>
</dbReference>
<name>A0A8S4RTA4_9NEOP</name>
<organism evidence="3 4">
    <name type="scientific">Pararge aegeria aegeria</name>
    <dbReference type="NCBI Taxonomy" id="348720"/>
    <lineage>
        <taxon>Eukaryota</taxon>
        <taxon>Metazoa</taxon>
        <taxon>Ecdysozoa</taxon>
        <taxon>Arthropoda</taxon>
        <taxon>Hexapoda</taxon>
        <taxon>Insecta</taxon>
        <taxon>Pterygota</taxon>
        <taxon>Neoptera</taxon>
        <taxon>Endopterygota</taxon>
        <taxon>Lepidoptera</taxon>
        <taxon>Glossata</taxon>
        <taxon>Ditrysia</taxon>
        <taxon>Papilionoidea</taxon>
        <taxon>Nymphalidae</taxon>
        <taxon>Satyrinae</taxon>
        <taxon>Satyrini</taxon>
        <taxon>Parargina</taxon>
        <taxon>Pararge</taxon>
    </lineage>
</organism>
<dbReference type="AlphaFoldDB" id="A0A8S4RTA4"/>
<accession>A0A8S4RTA4</accession>
<dbReference type="EMBL" id="CAKXAJ010025582">
    <property type="protein sequence ID" value="CAH2241610.1"/>
    <property type="molecule type" value="Genomic_DNA"/>
</dbReference>
<keyword evidence="4" id="KW-1185">Reference proteome</keyword>
<dbReference type="InterPro" id="IPR042531">
    <property type="entry name" value="PLC-beta_C_sf"/>
</dbReference>
<reference evidence="3" key="1">
    <citation type="submission" date="2022-03" db="EMBL/GenBank/DDBJ databases">
        <authorList>
            <person name="Lindestad O."/>
        </authorList>
    </citation>
    <scope>NUCLEOTIDE SEQUENCE</scope>
</reference>
<dbReference type="SUPFAM" id="SSF69989">
    <property type="entry name" value="C-terminal domain of PLC-beta"/>
    <property type="match status" value="1"/>
</dbReference>
<dbReference type="OrthoDB" id="269822at2759"/>
<keyword evidence="1" id="KW-0175">Coiled coil</keyword>
<gene>
    <name evidence="3" type="primary">jg3943</name>
    <name evidence="3" type="ORF">PAEG_LOCUS18034</name>
</gene>
<proteinExistence type="predicted"/>
<protein>
    <submittedName>
        <fullName evidence="3">Jg3943 protein</fullName>
    </submittedName>
</protein>
<comment type="caution">
    <text evidence="3">The sequence shown here is derived from an EMBL/GenBank/DDBJ whole genome shotgun (WGS) entry which is preliminary data.</text>
</comment>